<evidence type="ECO:0000256" key="2">
    <source>
        <dbReference type="ARBA" id="ARBA00022448"/>
    </source>
</evidence>
<protein>
    <submittedName>
        <fullName evidence="11">Carboxypeptidase regulatory-like domain-containing protein</fullName>
    </submittedName>
    <submittedName>
        <fullName evidence="10">TonB-dependent receptor</fullName>
    </submittedName>
</protein>
<dbReference type="GO" id="GO:0004180">
    <property type="term" value="F:carboxypeptidase activity"/>
    <property type="evidence" value="ECO:0007669"/>
    <property type="project" value="UniProtKB-KW"/>
</dbReference>
<evidence type="ECO:0000256" key="6">
    <source>
        <dbReference type="ARBA" id="ARBA00023237"/>
    </source>
</evidence>
<dbReference type="GO" id="GO:0015344">
    <property type="term" value="F:siderophore uptake transmembrane transporter activity"/>
    <property type="evidence" value="ECO:0007669"/>
    <property type="project" value="TreeGrafter"/>
</dbReference>
<evidence type="ECO:0000256" key="8">
    <source>
        <dbReference type="SAM" id="SignalP"/>
    </source>
</evidence>
<name>A0A1G7GC02_9SPHN</name>
<feature type="region of interest" description="Disordered" evidence="7">
    <location>
        <begin position="120"/>
        <end position="145"/>
    </location>
</feature>
<evidence type="ECO:0000256" key="1">
    <source>
        <dbReference type="ARBA" id="ARBA00004571"/>
    </source>
</evidence>
<dbReference type="GO" id="GO:0030246">
    <property type="term" value="F:carbohydrate binding"/>
    <property type="evidence" value="ECO:0007669"/>
    <property type="project" value="InterPro"/>
</dbReference>
<dbReference type="GO" id="GO:0044718">
    <property type="term" value="P:siderophore transmembrane transport"/>
    <property type="evidence" value="ECO:0007669"/>
    <property type="project" value="TreeGrafter"/>
</dbReference>
<dbReference type="InterPro" id="IPR057601">
    <property type="entry name" value="Oar-like_b-barrel"/>
</dbReference>
<gene>
    <name evidence="10" type="ORF">GQR91_03900</name>
    <name evidence="11" type="ORF">SAMN05216557_101808</name>
</gene>
<feature type="domain" description="TonB-dependent transporter Oar-like beta-barrel" evidence="9">
    <location>
        <begin position="421"/>
        <end position="917"/>
    </location>
</feature>
<keyword evidence="12" id="KW-1185">Reference proteome</keyword>
<evidence type="ECO:0000259" key="9">
    <source>
        <dbReference type="Pfam" id="PF25183"/>
    </source>
</evidence>
<dbReference type="Pfam" id="PF25183">
    <property type="entry name" value="OMP_b-brl_4"/>
    <property type="match status" value="2"/>
</dbReference>
<dbReference type="Gene3D" id="2.60.40.1120">
    <property type="entry name" value="Carboxypeptidase-like, regulatory domain"/>
    <property type="match status" value="1"/>
</dbReference>
<sequence>MKTMMTAALRATLATTTILGSAAILSAPAAAQTTTASIRGQVTGPDGAPAAGAAVTAVNTGTNQTQRSTADGNGAFVLNGLRPGQYRITTTATSGETAERLVIVSIGQSATLDIRLAAPAPTPASGTETETTIDGTPPAAPGGGDGGEIVVTGNRLVEVKTSEIATNITQEQIRTLPQTDRNFLSFAALAPGVRYNDSETNKGFQAGASAASQVNVFIDGVSLKNKLREGGVAGQQNSRGNPFGQLAVQEFRVLTQNYKAEYEQAGSAIITSVTKSGTNEFHGEVFGQYTDRSLSQTDYIVRRRGDPKPAFERKQYGASLGGPIIKDKLFFFGAYEGNDQDRALIVNSSGEQAAINEFEQFSGRRLSEFEGAFVSPFRQDFYFGKLTLTPDERQVFDLSFSRRQETDIQGFDGNVSYESAENKINTVDTYLFKWTYTGDSFVNEFNANYLSYIFNPTSLNPDLPSFDYAGVIVFGGKDSTRREVQQSYTFRNDLTYTGLDTHVFKVGGRVEITDIEFINNAYIQPRYTFNRADNAGTPDDTSDDLTFAFPSEARLGLGNGRIYGSNTQVGVYAQDDWDVTGRLQLNIGVRWDYETNAKNNNFRTPDNAAAALRALPSTFYFDPENYISTGNNRKPFAGAIAPRFGFSWDIKDDQSTVIFGGAGRYYDRNNFNNTVDELSRTINPVGVFRFSPNGTPRRGLPTVAWNPSYLTRDGLLTLLSTQPETGLPELLATKNNTKPPVNDQVSFGIRQRVGPFQASLSGSYQRGRNGYTYLFATRQNGGLGAPNDPALLSTVRALGYQNVLIGYDGLDTRYKALFFTLDKTYTEASGWGLNIAYTLGKAEKNGANDVFDLFSLDEVVPDAYGWRPSVGDERHRVVLSGIVDLPLGFKFSTITTLGSGSAYNIVDTTNGTEPGQREFRVGYPEKNCIKGLFAFCEVNLTLAKRFSIFGNSDSFEAAVDVLNAFNNKNFAGFDEGINLSATPPDTLRPADAANATRVLTLPRRVQFRLGYRF</sequence>
<feature type="signal peptide" evidence="8">
    <location>
        <begin position="1"/>
        <end position="31"/>
    </location>
</feature>
<dbReference type="InterPro" id="IPR036942">
    <property type="entry name" value="Beta-barrel_TonB_sf"/>
</dbReference>
<feature type="chain" id="PRO_5033740578" evidence="8">
    <location>
        <begin position="32"/>
        <end position="1013"/>
    </location>
</feature>
<dbReference type="InterPro" id="IPR013784">
    <property type="entry name" value="Carb-bd-like_fold"/>
</dbReference>
<keyword evidence="6" id="KW-0998">Cell outer membrane</keyword>
<keyword evidence="4" id="KW-0812">Transmembrane</keyword>
<keyword evidence="8" id="KW-0732">Signal</keyword>
<keyword evidence="2" id="KW-0813">Transport</keyword>
<evidence type="ECO:0000313" key="10">
    <source>
        <dbReference type="EMBL" id="MWC42801.1"/>
    </source>
</evidence>
<dbReference type="Gene3D" id="2.40.170.20">
    <property type="entry name" value="TonB-dependent receptor, beta-barrel domain"/>
    <property type="match status" value="1"/>
</dbReference>
<evidence type="ECO:0000256" key="5">
    <source>
        <dbReference type="ARBA" id="ARBA00023136"/>
    </source>
</evidence>
<feature type="domain" description="TonB-dependent transporter Oar-like beta-barrel" evidence="9">
    <location>
        <begin position="273"/>
        <end position="345"/>
    </location>
</feature>
<dbReference type="GO" id="GO:0009279">
    <property type="term" value="C:cell outer membrane"/>
    <property type="evidence" value="ECO:0007669"/>
    <property type="project" value="UniProtKB-SubCell"/>
</dbReference>
<dbReference type="SUPFAM" id="SSF56935">
    <property type="entry name" value="Porins"/>
    <property type="match status" value="1"/>
</dbReference>
<dbReference type="PANTHER" id="PTHR30069">
    <property type="entry name" value="TONB-DEPENDENT OUTER MEMBRANE RECEPTOR"/>
    <property type="match status" value="1"/>
</dbReference>
<dbReference type="RefSeq" id="WP_149681234.1">
    <property type="nucleotide sequence ID" value="NZ_FNBI01000001.1"/>
</dbReference>
<dbReference type="Proteomes" id="UP000323502">
    <property type="component" value="Unassembled WGS sequence"/>
</dbReference>
<dbReference type="Pfam" id="PF13620">
    <property type="entry name" value="CarboxypepD_reg"/>
    <property type="match status" value="1"/>
</dbReference>
<evidence type="ECO:0000256" key="7">
    <source>
        <dbReference type="SAM" id="MobiDB-lite"/>
    </source>
</evidence>
<dbReference type="SUPFAM" id="SSF49452">
    <property type="entry name" value="Starch-binding domain-like"/>
    <property type="match status" value="1"/>
</dbReference>
<dbReference type="Proteomes" id="UP000436801">
    <property type="component" value="Unassembled WGS sequence"/>
</dbReference>
<reference evidence="11 12" key="1">
    <citation type="submission" date="2016-10" db="EMBL/GenBank/DDBJ databases">
        <authorList>
            <person name="Varghese N."/>
            <person name="Submissions S."/>
        </authorList>
    </citation>
    <scope>NUCLEOTIDE SEQUENCE [LARGE SCALE GENOMIC DNA]</scope>
    <source>
        <strain evidence="11 12">S7-754</strain>
    </source>
</reference>
<dbReference type="EMBL" id="WSUT01000005">
    <property type="protein sequence ID" value="MWC42801.1"/>
    <property type="molecule type" value="Genomic_DNA"/>
</dbReference>
<evidence type="ECO:0000313" key="12">
    <source>
        <dbReference type="Proteomes" id="UP000323502"/>
    </source>
</evidence>
<accession>A0A1G7GC02</accession>
<keyword evidence="11" id="KW-0121">Carboxypeptidase</keyword>
<proteinExistence type="predicted"/>
<organism evidence="11 12">
    <name type="scientific">Sphingomonas carotinifaciens</name>
    <dbReference type="NCBI Taxonomy" id="1166323"/>
    <lineage>
        <taxon>Bacteria</taxon>
        <taxon>Pseudomonadati</taxon>
        <taxon>Pseudomonadota</taxon>
        <taxon>Alphaproteobacteria</taxon>
        <taxon>Sphingomonadales</taxon>
        <taxon>Sphingomonadaceae</taxon>
        <taxon>Sphingomonas</taxon>
    </lineage>
</organism>
<evidence type="ECO:0000256" key="4">
    <source>
        <dbReference type="ARBA" id="ARBA00022692"/>
    </source>
</evidence>
<keyword evidence="5" id="KW-0472">Membrane</keyword>
<dbReference type="OrthoDB" id="9768147at2"/>
<dbReference type="PANTHER" id="PTHR30069:SF46">
    <property type="entry name" value="OAR PROTEIN"/>
    <property type="match status" value="1"/>
</dbReference>
<dbReference type="EMBL" id="FNBI01000001">
    <property type="protein sequence ID" value="SDE85623.1"/>
    <property type="molecule type" value="Genomic_DNA"/>
</dbReference>
<evidence type="ECO:0000313" key="11">
    <source>
        <dbReference type="EMBL" id="SDE85623.1"/>
    </source>
</evidence>
<reference evidence="10 13" key="2">
    <citation type="submission" date="2019-12" db="EMBL/GenBank/DDBJ databases">
        <authorList>
            <person name="Zheng J."/>
        </authorList>
    </citation>
    <scope>NUCLEOTIDE SEQUENCE [LARGE SCALE GENOMIC DNA]</scope>
    <source>
        <strain evidence="10 13">DSM 27347</strain>
    </source>
</reference>
<keyword evidence="3" id="KW-1134">Transmembrane beta strand</keyword>
<evidence type="ECO:0000313" key="13">
    <source>
        <dbReference type="Proteomes" id="UP000436801"/>
    </source>
</evidence>
<keyword evidence="10" id="KW-0675">Receptor</keyword>
<comment type="subcellular location">
    <subcellularLocation>
        <location evidence="1">Cell outer membrane</location>
        <topology evidence="1">Multi-pass membrane protein</topology>
    </subcellularLocation>
</comment>
<dbReference type="InterPro" id="IPR039426">
    <property type="entry name" value="TonB-dep_rcpt-like"/>
</dbReference>
<evidence type="ECO:0000256" key="3">
    <source>
        <dbReference type="ARBA" id="ARBA00022452"/>
    </source>
</evidence>
<keyword evidence="11" id="KW-0645">Protease</keyword>
<keyword evidence="11" id="KW-0378">Hydrolase</keyword>
<dbReference type="AlphaFoldDB" id="A0A1G7GC02"/>